<protein>
    <submittedName>
        <fullName evidence="1">Unannotated protein</fullName>
    </submittedName>
</protein>
<reference evidence="1" key="1">
    <citation type="submission" date="2020-05" db="EMBL/GenBank/DDBJ databases">
        <authorList>
            <person name="Chiriac C."/>
            <person name="Salcher M."/>
            <person name="Ghai R."/>
            <person name="Kavagutti S V."/>
        </authorList>
    </citation>
    <scope>NUCLEOTIDE SEQUENCE</scope>
</reference>
<dbReference type="EMBL" id="CAFABK010000051">
    <property type="protein sequence ID" value="CAB4832636.1"/>
    <property type="molecule type" value="Genomic_DNA"/>
</dbReference>
<name>A0A6J7AI35_9ZZZZ</name>
<gene>
    <name evidence="1" type="ORF">UFOPK3204_01123</name>
</gene>
<evidence type="ECO:0000313" key="1">
    <source>
        <dbReference type="EMBL" id="CAB4832636.1"/>
    </source>
</evidence>
<dbReference type="AlphaFoldDB" id="A0A6J7AI35"/>
<sequence length="171" mass="19681">MRWPIGRPPYSRRSSRALQLQPSVSTTRFLRRLPLHFQVHWRLTPPNQVGITRLVMYLIGPTSYSPYWVVSCLPRGWRHLFSLPPTPVVRGSRSSGWGFCSAVLPVQSSPPANRQKSQRHFWVRSKGSSAYLIRIRQMPAATSPKRSTYPRPPSLQPSCRMRWYLGSKILG</sequence>
<accession>A0A6J7AI35</accession>
<proteinExistence type="predicted"/>
<organism evidence="1">
    <name type="scientific">freshwater metagenome</name>
    <dbReference type="NCBI Taxonomy" id="449393"/>
    <lineage>
        <taxon>unclassified sequences</taxon>
        <taxon>metagenomes</taxon>
        <taxon>ecological metagenomes</taxon>
    </lineage>
</organism>